<keyword evidence="4" id="KW-0472">Membrane</keyword>
<dbReference type="InterPro" id="IPR038261">
    <property type="entry name" value="GPP34-like_sf"/>
</dbReference>
<gene>
    <name evidence="5" type="ORF">CBZ_33000</name>
</gene>
<dbReference type="RefSeq" id="WP_165446851.1">
    <property type="nucleotide sequence ID" value="NZ_BIMR01000347.1"/>
</dbReference>
<keyword evidence="6" id="KW-1185">Reference proteome</keyword>
<evidence type="ECO:0000256" key="2">
    <source>
        <dbReference type="ARBA" id="ARBA00023034"/>
    </source>
</evidence>
<dbReference type="Gene3D" id="1.10.3630.10">
    <property type="entry name" value="yeast vps74-n-term truncation variant domain like"/>
    <property type="match status" value="1"/>
</dbReference>
<name>A0A402DVV2_9CELL</name>
<proteinExistence type="predicted"/>
<dbReference type="GO" id="GO:0005737">
    <property type="term" value="C:cytoplasm"/>
    <property type="evidence" value="ECO:0007669"/>
    <property type="project" value="UniProtKB-ARBA"/>
</dbReference>
<dbReference type="InterPro" id="IPR008628">
    <property type="entry name" value="GPP34-like"/>
</dbReference>
<dbReference type="AlphaFoldDB" id="A0A402DVV2"/>
<comment type="caution">
    <text evidence="5">The sequence shown here is derived from an EMBL/GenBank/DDBJ whole genome shotgun (WGS) entry which is preliminary data.</text>
</comment>
<evidence type="ECO:0000313" key="6">
    <source>
        <dbReference type="Proteomes" id="UP000289954"/>
    </source>
</evidence>
<dbReference type="Pfam" id="PF05719">
    <property type="entry name" value="GPP34"/>
    <property type="match status" value="1"/>
</dbReference>
<dbReference type="GO" id="GO:0070273">
    <property type="term" value="F:phosphatidylinositol-4-phosphate binding"/>
    <property type="evidence" value="ECO:0007669"/>
    <property type="project" value="InterPro"/>
</dbReference>
<accession>A0A402DVV2</accession>
<evidence type="ECO:0000256" key="4">
    <source>
        <dbReference type="ARBA" id="ARBA00023136"/>
    </source>
</evidence>
<dbReference type="EMBL" id="BIMR01000347">
    <property type="protein sequence ID" value="GCE78244.1"/>
    <property type="molecule type" value="Genomic_DNA"/>
</dbReference>
<dbReference type="GO" id="GO:0012505">
    <property type="term" value="C:endomembrane system"/>
    <property type="evidence" value="ECO:0007669"/>
    <property type="project" value="UniProtKB-ARBA"/>
</dbReference>
<organism evidence="5 6">
    <name type="scientific">Cellulomonas biazotea</name>
    <dbReference type="NCBI Taxonomy" id="1709"/>
    <lineage>
        <taxon>Bacteria</taxon>
        <taxon>Bacillati</taxon>
        <taxon>Actinomycetota</taxon>
        <taxon>Actinomycetes</taxon>
        <taxon>Micrococcales</taxon>
        <taxon>Cellulomonadaceae</taxon>
        <taxon>Cellulomonas</taxon>
    </lineage>
</organism>
<comment type="subcellular location">
    <subcellularLocation>
        <location evidence="1">Golgi apparatus membrane</location>
        <topology evidence="1">Peripheral membrane protein</topology>
        <orientation evidence="1">Cytoplasmic side</orientation>
    </subcellularLocation>
</comment>
<sequence length="235" mass="24272">MLLAEETLLLLTDPTTGRPLDSGQRTALALAGAVLVELVQGGHVEITAKDQPKDHPKARPGRVVVTSTAPTGDPVLDDALRLVASWSRPRRPQEALPGLAKNLRATLDGRLVAAGVLREVPVRFLGLTWTTSRPAVDPGGPSTALRHRLREVVVGSRQPDPRDATLVAVVHSLGRVPAVVGDVGLPRSEVRRRAKAIAAGDVGGEAVRRALQAAEGATAAVAASAVAATSAATSG</sequence>
<keyword evidence="2" id="KW-0333">Golgi apparatus</keyword>
<reference evidence="5 6" key="1">
    <citation type="submission" date="2019-01" db="EMBL/GenBank/DDBJ databases">
        <title>Draft genome sequence of Cellulomonas takizawaensis strain TKZ-21.</title>
        <authorList>
            <person name="Yamamura H."/>
            <person name="Hayashi T."/>
            <person name="Hamada M."/>
            <person name="Serisawa Y."/>
            <person name="Matsuyama K."/>
            <person name="Nakagawa Y."/>
            <person name="Otoguro M."/>
            <person name="Yanagida F."/>
            <person name="Hayakawa M."/>
        </authorList>
    </citation>
    <scope>NUCLEOTIDE SEQUENCE [LARGE SCALE GENOMIC DNA]</scope>
    <source>
        <strain evidence="5 6">NBRC12680</strain>
    </source>
</reference>
<protein>
    <recommendedName>
        <fullName evidence="7">GPP34 family phosphoprotein</fullName>
    </recommendedName>
</protein>
<evidence type="ECO:0000256" key="3">
    <source>
        <dbReference type="ARBA" id="ARBA00023121"/>
    </source>
</evidence>
<evidence type="ECO:0000256" key="1">
    <source>
        <dbReference type="ARBA" id="ARBA00004255"/>
    </source>
</evidence>
<keyword evidence="3" id="KW-0446">Lipid-binding</keyword>
<evidence type="ECO:0000313" key="5">
    <source>
        <dbReference type="EMBL" id="GCE78244.1"/>
    </source>
</evidence>
<dbReference type="Proteomes" id="UP000289954">
    <property type="component" value="Unassembled WGS sequence"/>
</dbReference>
<evidence type="ECO:0008006" key="7">
    <source>
        <dbReference type="Google" id="ProtNLM"/>
    </source>
</evidence>